<dbReference type="EMBL" id="MN738844">
    <property type="protein sequence ID" value="QHT27885.1"/>
    <property type="molecule type" value="Genomic_DNA"/>
</dbReference>
<dbReference type="InterPro" id="IPR006935">
    <property type="entry name" value="Helicase/UvrB_N"/>
</dbReference>
<evidence type="ECO:0000256" key="1">
    <source>
        <dbReference type="ARBA" id="ARBA00022741"/>
    </source>
</evidence>
<keyword evidence="2" id="KW-0378">Hydrolase</keyword>
<dbReference type="GO" id="GO:0003677">
    <property type="term" value="F:DNA binding"/>
    <property type="evidence" value="ECO:0007669"/>
    <property type="project" value="InterPro"/>
</dbReference>
<dbReference type="SMART" id="SM00487">
    <property type="entry name" value="DEXDc"/>
    <property type="match status" value="1"/>
</dbReference>
<proteinExistence type="predicted"/>
<evidence type="ECO:0000256" key="2">
    <source>
        <dbReference type="ARBA" id="ARBA00022801"/>
    </source>
</evidence>
<keyword evidence="3" id="KW-0347">Helicase</keyword>
<dbReference type="InterPro" id="IPR050615">
    <property type="entry name" value="ATP-dep_DNA_Helicase"/>
</dbReference>
<dbReference type="PANTHER" id="PTHR11274:SF0">
    <property type="entry name" value="GENERAL TRANSCRIPTION AND DNA REPAIR FACTOR IIH HELICASE SUBUNIT XPB"/>
    <property type="match status" value="1"/>
</dbReference>
<dbReference type="CDD" id="cd18785">
    <property type="entry name" value="SF2_C"/>
    <property type="match status" value="1"/>
</dbReference>
<evidence type="ECO:0000256" key="3">
    <source>
        <dbReference type="ARBA" id="ARBA00022806"/>
    </source>
</evidence>
<feature type="domain" description="Helicase ATP-binding" evidence="5">
    <location>
        <begin position="112"/>
        <end position="261"/>
    </location>
</feature>
<dbReference type="GO" id="GO:0005524">
    <property type="term" value="F:ATP binding"/>
    <property type="evidence" value="ECO:0007669"/>
    <property type="project" value="UniProtKB-KW"/>
</dbReference>
<dbReference type="InterPro" id="IPR027417">
    <property type="entry name" value="P-loop_NTPase"/>
</dbReference>
<accession>A0A6C0EKI8</accession>
<dbReference type="SUPFAM" id="SSF52540">
    <property type="entry name" value="P-loop containing nucleoside triphosphate hydrolases"/>
    <property type="match status" value="2"/>
</dbReference>
<dbReference type="PROSITE" id="PS51192">
    <property type="entry name" value="HELICASE_ATP_BIND_1"/>
    <property type="match status" value="1"/>
</dbReference>
<dbReference type="CDD" id="cd17926">
    <property type="entry name" value="DEXHc_RE"/>
    <property type="match status" value="1"/>
</dbReference>
<dbReference type="InterPro" id="IPR014001">
    <property type="entry name" value="Helicase_ATP-bd"/>
</dbReference>
<dbReference type="PANTHER" id="PTHR11274">
    <property type="entry name" value="RAD25/XP-B DNA REPAIR HELICASE"/>
    <property type="match status" value="1"/>
</dbReference>
<reference evidence="6" key="1">
    <citation type="journal article" date="2020" name="Nature">
        <title>Giant virus diversity and host interactions through global metagenomics.</title>
        <authorList>
            <person name="Schulz F."/>
            <person name="Roux S."/>
            <person name="Paez-Espino D."/>
            <person name="Jungbluth S."/>
            <person name="Walsh D.A."/>
            <person name="Denef V.J."/>
            <person name="McMahon K.D."/>
            <person name="Konstantinidis K.T."/>
            <person name="Eloe-Fadrosh E.A."/>
            <person name="Kyrpides N.C."/>
            <person name="Woyke T."/>
        </authorList>
    </citation>
    <scope>NUCLEOTIDE SEQUENCE</scope>
    <source>
        <strain evidence="6">GVMAG-M-3300000115-19</strain>
    </source>
</reference>
<name>A0A6C0EKI8_9ZZZZ</name>
<dbReference type="GO" id="GO:0016787">
    <property type="term" value="F:hydrolase activity"/>
    <property type="evidence" value="ECO:0007669"/>
    <property type="project" value="UniProtKB-KW"/>
</dbReference>
<dbReference type="Pfam" id="PF04851">
    <property type="entry name" value="ResIII"/>
    <property type="match status" value="1"/>
</dbReference>
<organism evidence="6">
    <name type="scientific">viral metagenome</name>
    <dbReference type="NCBI Taxonomy" id="1070528"/>
    <lineage>
        <taxon>unclassified sequences</taxon>
        <taxon>metagenomes</taxon>
        <taxon>organismal metagenomes</taxon>
    </lineage>
</organism>
<protein>
    <recommendedName>
        <fullName evidence="5">Helicase ATP-binding domain-containing protein</fullName>
    </recommendedName>
</protein>
<dbReference type="Gene3D" id="3.40.50.300">
    <property type="entry name" value="P-loop containing nucleotide triphosphate hydrolases"/>
    <property type="match status" value="2"/>
</dbReference>
<dbReference type="AlphaFoldDB" id="A0A6C0EKI8"/>
<keyword evidence="4" id="KW-0067">ATP-binding</keyword>
<evidence type="ECO:0000313" key="6">
    <source>
        <dbReference type="EMBL" id="QHT27885.1"/>
    </source>
</evidence>
<keyword evidence="1" id="KW-0547">Nucleotide-binding</keyword>
<evidence type="ECO:0000256" key="4">
    <source>
        <dbReference type="ARBA" id="ARBA00022840"/>
    </source>
</evidence>
<sequence length="488" mass="56336">MLSSTKYKKSIGKNGYTFIKEELDDTHLKQLKKDLTVFPKVCQNYTVDSEPVEPVILYQENKEKIYIPRYYAIEKFGLPQKTKIQKPIKANLNFSTTLRPHQNHIVDCYLKNINDEFGGGGIICAGCGVGKTVISLYIAGHLKVKTLVIVHKEFLMNQWIDRINEFLPNAKVGIIQGDKADIEGKDIVIGMLQSVSMHTYPNYVFDDFGLAIYDECHHLGARVFSKALRKTNFKYTLGLSATPTRKDGLTKVFLWYLGNIVYKQEKNDDSDVDVKIYNYQNDDPKYNKEVRNYRKQIMNPIIINNIAQCKKRNDFIISLISPLIEEERTVLILTERISQVTYIHDTIEESGLTSIGKYIGRLKQDVLDASLQCRIIIGTYNMIEEGFDCKSLDTLIMATPKVNIEQSVGRILRKQKADRTIKPLVIDIYDQFANNINKGKRRMAFYRKQKYDIKTIIVDDNQSPPLIIDMKYDAKKERNNNTKVEYKF</sequence>
<evidence type="ECO:0000259" key="5">
    <source>
        <dbReference type="PROSITE" id="PS51192"/>
    </source>
</evidence>
<dbReference type="GO" id="GO:0004386">
    <property type="term" value="F:helicase activity"/>
    <property type="evidence" value="ECO:0007669"/>
    <property type="project" value="UniProtKB-KW"/>
</dbReference>